<evidence type="ECO:0000313" key="2">
    <source>
        <dbReference type="Proteomes" id="UP001589646"/>
    </source>
</evidence>
<dbReference type="EMBL" id="JBHMCE010000007">
    <property type="protein sequence ID" value="MFB9530000.1"/>
    <property type="molecule type" value="Genomic_DNA"/>
</dbReference>
<evidence type="ECO:0000313" key="1">
    <source>
        <dbReference type="EMBL" id="MFB9530000.1"/>
    </source>
</evidence>
<proteinExistence type="predicted"/>
<sequence>MFHRSKYAGISWIDPEPIDAWGVQWTCGICEGAEESAPGCEPPSPPVCHSCARLCLRDALSALGVAL</sequence>
<evidence type="ECO:0008006" key="3">
    <source>
        <dbReference type="Google" id="ProtNLM"/>
    </source>
</evidence>
<name>A0ABV5Q3C8_9ACTN</name>
<protein>
    <recommendedName>
        <fullName evidence="3">Ferredoxin</fullName>
    </recommendedName>
</protein>
<dbReference type="Proteomes" id="UP001589646">
    <property type="component" value="Unassembled WGS sequence"/>
</dbReference>
<reference evidence="1 2" key="1">
    <citation type="submission" date="2024-09" db="EMBL/GenBank/DDBJ databases">
        <authorList>
            <person name="Sun Q."/>
            <person name="Mori K."/>
        </authorList>
    </citation>
    <scope>NUCLEOTIDE SEQUENCE [LARGE SCALE GENOMIC DNA]</scope>
    <source>
        <strain evidence="1 2">JCM 3323</strain>
    </source>
</reference>
<comment type="caution">
    <text evidence="1">The sequence shown here is derived from an EMBL/GenBank/DDBJ whole genome shotgun (WGS) entry which is preliminary data.</text>
</comment>
<gene>
    <name evidence="1" type="ORF">ACFFRN_25660</name>
</gene>
<keyword evidence="2" id="KW-1185">Reference proteome</keyword>
<organism evidence="1 2">
    <name type="scientific">Nonomuraea roseola</name>
    <dbReference type="NCBI Taxonomy" id="46179"/>
    <lineage>
        <taxon>Bacteria</taxon>
        <taxon>Bacillati</taxon>
        <taxon>Actinomycetota</taxon>
        <taxon>Actinomycetes</taxon>
        <taxon>Streptosporangiales</taxon>
        <taxon>Streptosporangiaceae</taxon>
        <taxon>Nonomuraea</taxon>
    </lineage>
</organism>
<dbReference type="RefSeq" id="WP_346127511.1">
    <property type="nucleotide sequence ID" value="NZ_BAAAXC010000015.1"/>
</dbReference>
<accession>A0ABV5Q3C8</accession>